<dbReference type="GeneID" id="117741192"/>
<name>A0A8C2WV02_CYCLU</name>
<dbReference type="GeneTree" id="ENSGT00520000058824"/>
<evidence type="ECO:0000256" key="1">
    <source>
        <dbReference type="SAM" id="SignalP"/>
    </source>
</evidence>
<accession>A0A8C2WV02</accession>
<evidence type="ECO:0008006" key="4">
    <source>
        <dbReference type="Google" id="ProtNLM"/>
    </source>
</evidence>
<organism evidence="2 3">
    <name type="scientific">Cyclopterus lumpus</name>
    <name type="common">Lumpsucker</name>
    <dbReference type="NCBI Taxonomy" id="8103"/>
    <lineage>
        <taxon>Eukaryota</taxon>
        <taxon>Metazoa</taxon>
        <taxon>Chordata</taxon>
        <taxon>Craniata</taxon>
        <taxon>Vertebrata</taxon>
        <taxon>Euteleostomi</taxon>
        <taxon>Actinopterygii</taxon>
        <taxon>Neopterygii</taxon>
        <taxon>Teleostei</taxon>
        <taxon>Neoteleostei</taxon>
        <taxon>Acanthomorphata</taxon>
        <taxon>Eupercaria</taxon>
        <taxon>Perciformes</taxon>
        <taxon>Cottioidei</taxon>
        <taxon>Cottales</taxon>
        <taxon>Cyclopteridae</taxon>
        <taxon>Cyclopterus</taxon>
    </lineage>
</organism>
<dbReference type="KEGG" id="clum:117741192"/>
<gene>
    <name evidence="2" type="primary">il15l</name>
</gene>
<dbReference type="Gene3D" id="1.20.1250.70">
    <property type="entry name" value="Interleukin-15/Interleukin-21"/>
    <property type="match status" value="1"/>
</dbReference>
<evidence type="ECO:0000313" key="2">
    <source>
        <dbReference type="Ensembl" id="ENSCLMP00005009627.1"/>
    </source>
</evidence>
<sequence length="151" mass="17373">MRGRGRSASANVHLGLICLLLLLLPPRPAARLCTQDLLLRVRNLIKKAPQQKELCSRLYTPSVLDYEKKTLGSTLKCFGEEIKVLLDEWATAGFFIYKGFRFKSRIEDLAVKLNLTEAEGLKCERHNEESAEKFLNELQLTFQRINNDYRC</sequence>
<proteinExistence type="predicted"/>
<keyword evidence="3" id="KW-1185">Reference proteome</keyword>
<feature type="chain" id="PRO_5034192097" description="Interleukin" evidence="1">
    <location>
        <begin position="31"/>
        <end position="151"/>
    </location>
</feature>
<dbReference type="AlphaFoldDB" id="A0A8C2WV02"/>
<reference evidence="2" key="2">
    <citation type="submission" date="2025-09" db="UniProtKB">
        <authorList>
            <consortium name="Ensembl"/>
        </authorList>
    </citation>
    <scope>IDENTIFICATION</scope>
</reference>
<dbReference type="SUPFAM" id="SSF47266">
    <property type="entry name" value="4-helical cytokines"/>
    <property type="match status" value="1"/>
</dbReference>
<dbReference type="Ensembl" id="ENSCLMT00005010443.1">
    <property type="protein sequence ID" value="ENSCLMP00005009627.1"/>
    <property type="gene ID" value="ENSCLMG00005005389.1"/>
</dbReference>
<dbReference type="Proteomes" id="UP000694565">
    <property type="component" value="Unplaced"/>
</dbReference>
<keyword evidence="1" id="KW-0732">Signal</keyword>
<reference evidence="2" key="1">
    <citation type="submission" date="2025-08" db="UniProtKB">
        <authorList>
            <consortium name="Ensembl"/>
        </authorList>
    </citation>
    <scope>IDENTIFICATION</scope>
</reference>
<dbReference type="OrthoDB" id="8858214at2759"/>
<dbReference type="CTD" id="494451"/>
<evidence type="ECO:0000313" key="3">
    <source>
        <dbReference type="Proteomes" id="UP000694565"/>
    </source>
</evidence>
<dbReference type="InterPro" id="IPR009079">
    <property type="entry name" value="4_helix_cytokine-like_core"/>
</dbReference>
<feature type="signal peptide" evidence="1">
    <location>
        <begin position="1"/>
        <end position="30"/>
    </location>
</feature>
<dbReference type="RefSeq" id="XP_034403935.1">
    <property type="nucleotide sequence ID" value="XM_034548044.1"/>
</dbReference>
<protein>
    <recommendedName>
        <fullName evidence="4">Interleukin</fullName>
    </recommendedName>
</protein>